<gene>
    <name evidence="1" type="ORF">FA15DRAFT_657190</name>
</gene>
<dbReference type="Proteomes" id="UP000307440">
    <property type="component" value="Unassembled WGS sequence"/>
</dbReference>
<keyword evidence="2" id="KW-1185">Reference proteome</keyword>
<protein>
    <submittedName>
        <fullName evidence="1">Uncharacterized protein</fullName>
    </submittedName>
</protein>
<evidence type="ECO:0000313" key="2">
    <source>
        <dbReference type="Proteomes" id="UP000307440"/>
    </source>
</evidence>
<accession>A0A5C3KQW9</accession>
<reference evidence="1 2" key="1">
    <citation type="journal article" date="2019" name="Nat. Ecol. Evol.">
        <title>Megaphylogeny resolves global patterns of mushroom evolution.</title>
        <authorList>
            <person name="Varga T."/>
            <person name="Krizsan K."/>
            <person name="Foldi C."/>
            <person name="Dima B."/>
            <person name="Sanchez-Garcia M."/>
            <person name="Sanchez-Ramirez S."/>
            <person name="Szollosi G.J."/>
            <person name="Szarkandi J.G."/>
            <person name="Papp V."/>
            <person name="Albert L."/>
            <person name="Andreopoulos W."/>
            <person name="Angelini C."/>
            <person name="Antonin V."/>
            <person name="Barry K.W."/>
            <person name="Bougher N.L."/>
            <person name="Buchanan P."/>
            <person name="Buyck B."/>
            <person name="Bense V."/>
            <person name="Catcheside P."/>
            <person name="Chovatia M."/>
            <person name="Cooper J."/>
            <person name="Damon W."/>
            <person name="Desjardin D."/>
            <person name="Finy P."/>
            <person name="Geml J."/>
            <person name="Haridas S."/>
            <person name="Hughes K."/>
            <person name="Justo A."/>
            <person name="Karasinski D."/>
            <person name="Kautmanova I."/>
            <person name="Kiss B."/>
            <person name="Kocsube S."/>
            <person name="Kotiranta H."/>
            <person name="LaButti K.M."/>
            <person name="Lechner B.E."/>
            <person name="Liimatainen K."/>
            <person name="Lipzen A."/>
            <person name="Lukacs Z."/>
            <person name="Mihaltcheva S."/>
            <person name="Morgado L.N."/>
            <person name="Niskanen T."/>
            <person name="Noordeloos M.E."/>
            <person name="Ohm R.A."/>
            <person name="Ortiz-Santana B."/>
            <person name="Ovrebo C."/>
            <person name="Racz N."/>
            <person name="Riley R."/>
            <person name="Savchenko A."/>
            <person name="Shiryaev A."/>
            <person name="Soop K."/>
            <person name="Spirin V."/>
            <person name="Szebenyi C."/>
            <person name="Tomsovsky M."/>
            <person name="Tulloss R.E."/>
            <person name="Uehling J."/>
            <person name="Grigoriev I.V."/>
            <person name="Vagvolgyi C."/>
            <person name="Papp T."/>
            <person name="Martin F.M."/>
            <person name="Miettinen O."/>
            <person name="Hibbett D.S."/>
            <person name="Nagy L.G."/>
        </authorList>
    </citation>
    <scope>NUCLEOTIDE SEQUENCE [LARGE SCALE GENOMIC DNA]</scope>
    <source>
        <strain evidence="1 2">CBS 121175</strain>
    </source>
</reference>
<evidence type="ECO:0000313" key="1">
    <source>
        <dbReference type="EMBL" id="TFK22832.1"/>
    </source>
</evidence>
<organism evidence="1 2">
    <name type="scientific">Coprinopsis marcescibilis</name>
    <name type="common">Agaric fungus</name>
    <name type="synonym">Psathyrella marcescibilis</name>
    <dbReference type="NCBI Taxonomy" id="230819"/>
    <lineage>
        <taxon>Eukaryota</taxon>
        <taxon>Fungi</taxon>
        <taxon>Dikarya</taxon>
        <taxon>Basidiomycota</taxon>
        <taxon>Agaricomycotina</taxon>
        <taxon>Agaricomycetes</taxon>
        <taxon>Agaricomycetidae</taxon>
        <taxon>Agaricales</taxon>
        <taxon>Agaricineae</taxon>
        <taxon>Psathyrellaceae</taxon>
        <taxon>Coprinopsis</taxon>
    </lineage>
</organism>
<proteinExistence type="predicted"/>
<name>A0A5C3KQW9_COPMA</name>
<dbReference type="AlphaFoldDB" id="A0A5C3KQW9"/>
<dbReference type="EMBL" id="ML210231">
    <property type="protein sequence ID" value="TFK22832.1"/>
    <property type="molecule type" value="Genomic_DNA"/>
</dbReference>
<sequence>MYDERPGVSDVGERARDVGLVAAALAPKGRAPPKTLGTRFSSAGASSNLTYAQFMTRRDGLKAIWPPLAVSVSVSRRTSLELWLLRLMGAHNLLRSKLHSGRFLDFELGKTGSVLGLSKARAKEIGFHYITRHNLNAVFSQYLVDATLKPVVFKQVPQAMTHQTVNPPDPPDSSSWGGTVPSLELAAERAERGEKASMAEVGNWAVRCLMVSEEVADTRYPRVYGPERGRQSLELRGYRVGKVPTGFGMACITCSS</sequence>